<dbReference type="SUPFAM" id="SSF51735">
    <property type="entry name" value="NAD(P)-binding Rossmann-fold domains"/>
    <property type="match status" value="1"/>
</dbReference>
<comment type="similarity">
    <text evidence="1 5">Belongs to the short-chain dehydrogenases/reductases (SDR) family.</text>
</comment>
<gene>
    <name evidence="7" type="ORF">MGAL_10B044529</name>
</gene>
<name>A0A8B6DEZ3_MYTGA</name>
<comment type="caution">
    <text evidence="7">The sequence shown here is derived from an EMBL/GenBank/DDBJ whole genome shotgun (WGS) entry which is preliminary data.</text>
</comment>
<dbReference type="AlphaFoldDB" id="A0A8B6DEZ3"/>
<dbReference type="SMART" id="SM00822">
    <property type="entry name" value="PKS_KR"/>
    <property type="match status" value="1"/>
</dbReference>
<proteinExistence type="inferred from homology"/>
<dbReference type="Proteomes" id="UP000596742">
    <property type="component" value="Unassembled WGS sequence"/>
</dbReference>
<evidence type="ECO:0000256" key="4">
    <source>
        <dbReference type="ARBA" id="ARBA00048508"/>
    </source>
</evidence>
<dbReference type="NCBIfam" id="NF009093">
    <property type="entry name" value="PRK12429.1"/>
    <property type="match status" value="1"/>
</dbReference>
<dbReference type="OrthoDB" id="417891at2759"/>
<comment type="catalytic activity">
    <reaction evidence="4">
        <text>a (3R)-hydroxyacyl-[ACP] + NADP(+) = a 3-oxoacyl-[ACP] + NADPH + H(+)</text>
        <dbReference type="Rhea" id="RHEA:17397"/>
        <dbReference type="Rhea" id="RHEA-COMP:9916"/>
        <dbReference type="Rhea" id="RHEA-COMP:9945"/>
        <dbReference type="ChEBI" id="CHEBI:15378"/>
        <dbReference type="ChEBI" id="CHEBI:57783"/>
        <dbReference type="ChEBI" id="CHEBI:58349"/>
        <dbReference type="ChEBI" id="CHEBI:78776"/>
        <dbReference type="ChEBI" id="CHEBI:78827"/>
        <dbReference type="EC" id="1.1.1.100"/>
    </reaction>
</comment>
<evidence type="ECO:0000256" key="1">
    <source>
        <dbReference type="ARBA" id="ARBA00006484"/>
    </source>
</evidence>
<feature type="domain" description="Ketoreductase" evidence="6">
    <location>
        <begin position="4"/>
        <end position="187"/>
    </location>
</feature>
<evidence type="ECO:0000313" key="8">
    <source>
        <dbReference type="Proteomes" id="UP000596742"/>
    </source>
</evidence>
<dbReference type="EC" id="1.1.1.100" evidence="2"/>
<accession>A0A8B6DEZ3</accession>
<sequence length="257" mass="27563">MEGKVALVTGSTSGIGLGIAKELLKNGCEVILTGSRSKENATAAINEAKASGSVVHYIQCDLSSKVDTLCNEVDKIYPGGIDILVNNAGINFVKYIDEYPVEKWNELIAINLTAPFLLIRHCLPKMRNKRWGRIINISSVQGTISAPGKAPYATSKHGIIGLTKGVALEVAAQGITVNAISPAWVDTPLVQVQFEKYARENNISVDKTKEIFLEKSQPTKQMIDTAQLGQLVVFLCSYGGASMTGSVLTMDGGYTAQ</sequence>
<dbReference type="GO" id="GO:0004316">
    <property type="term" value="F:3-oxoacyl-[acyl-carrier-protein] reductase (NADPH) activity"/>
    <property type="evidence" value="ECO:0007669"/>
    <property type="project" value="UniProtKB-EC"/>
</dbReference>
<evidence type="ECO:0000259" key="6">
    <source>
        <dbReference type="SMART" id="SM00822"/>
    </source>
</evidence>
<dbReference type="InterPro" id="IPR002347">
    <property type="entry name" value="SDR_fam"/>
</dbReference>
<keyword evidence="8" id="KW-1185">Reference proteome</keyword>
<dbReference type="PANTHER" id="PTHR42879:SF2">
    <property type="entry name" value="3-OXOACYL-[ACYL-CARRIER-PROTEIN] REDUCTASE FABG"/>
    <property type="match status" value="1"/>
</dbReference>
<dbReference type="Gene3D" id="3.40.50.720">
    <property type="entry name" value="NAD(P)-binding Rossmann-like Domain"/>
    <property type="match status" value="1"/>
</dbReference>
<protein>
    <recommendedName>
        <fullName evidence="2">3-oxoacyl-[acyl-carrier-protein] reductase</fullName>
        <ecNumber evidence="2">1.1.1.100</ecNumber>
    </recommendedName>
</protein>
<evidence type="ECO:0000256" key="2">
    <source>
        <dbReference type="ARBA" id="ARBA00012948"/>
    </source>
</evidence>
<evidence type="ECO:0000256" key="3">
    <source>
        <dbReference type="ARBA" id="ARBA00023002"/>
    </source>
</evidence>
<dbReference type="InterPro" id="IPR020904">
    <property type="entry name" value="Sc_DH/Rdtase_CS"/>
</dbReference>
<dbReference type="PRINTS" id="PR00081">
    <property type="entry name" value="GDHRDH"/>
</dbReference>
<dbReference type="EMBL" id="UYJE01003415">
    <property type="protein sequence ID" value="VDI19087.1"/>
    <property type="molecule type" value="Genomic_DNA"/>
</dbReference>
<dbReference type="PROSITE" id="PS00061">
    <property type="entry name" value="ADH_SHORT"/>
    <property type="match status" value="1"/>
</dbReference>
<dbReference type="GO" id="GO:0006629">
    <property type="term" value="P:lipid metabolic process"/>
    <property type="evidence" value="ECO:0007669"/>
    <property type="project" value="UniProtKB-ARBA"/>
</dbReference>
<reference evidence="7" key="1">
    <citation type="submission" date="2018-11" db="EMBL/GenBank/DDBJ databases">
        <authorList>
            <person name="Alioto T."/>
            <person name="Alioto T."/>
        </authorList>
    </citation>
    <scope>NUCLEOTIDE SEQUENCE</scope>
</reference>
<dbReference type="PRINTS" id="PR00080">
    <property type="entry name" value="SDRFAMILY"/>
</dbReference>
<dbReference type="InterPro" id="IPR050259">
    <property type="entry name" value="SDR"/>
</dbReference>
<keyword evidence="3 7" id="KW-0560">Oxidoreductase</keyword>
<dbReference type="FunFam" id="3.40.50.720:FF:000084">
    <property type="entry name" value="Short-chain dehydrogenase reductase"/>
    <property type="match status" value="1"/>
</dbReference>
<dbReference type="PANTHER" id="PTHR42879">
    <property type="entry name" value="3-OXOACYL-(ACYL-CARRIER-PROTEIN) REDUCTASE"/>
    <property type="match status" value="1"/>
</dbReference>
<evidence type="ECO:0000313" key="7">
    <source>
        <dbReference type="EMBL" id="VDI19087.1"/>
    </source>
</evidence>
<evidence type="ECO:0000256" key="5">
    <source>
        <dbReference type="RuleBase" id="RU000363"/>
    </source>
</evidence>
<organism evidence="7 8">
    <name type="scientific">Mytilus galloprovincialis</name>
    <name type="common">Mediterranean mussel</name>
    <dbReference type="NCBI Taxonomy" id="29158"/>
    <lineage>
        <taxon>Eukaryota</taxon>
        <taxon>Metazoa</taxon>
        <taxon>Spiralia</taxon>
        <taxon>Lophotrochozoa</taxon>
        <taxon>Mollusca</taxon>
        <taxon>Bivalvia</taxon>
        <taxon>Autobranchia</taxon>
        <taxon>Pteriomorphia</taxon>
        <taxon>Mytilida</taxon>
        <taxon>Mytiloidea</taxon>
        <taxon>Mytilidae</taxon>
        <taxon>Mytilinae</taxon>
        <taxon>Mytilus</taxon>
    </lineage>
</organism>
<dbReference type="InterPro" id="IPR057326">
    <property type="entry name" value="KR_dom"/>
</dbReference>
<dbReference type="Pfam" id="PF00106">
    <property type="entry name" value="adh_short"/>
    <property type="match status" value="1"/>
</dbReference>
<dbReference type="InterPro" id="IPR036291">
    <property type="entry name" value="NAD(P)-bd_dom_sf"/>
</dbReference>
<dbReference type="GO" id="GO:0032787">
    <property type="term" value="P:monocarboxylic acid metabolic process"/>
    <property type="evidence" value="ECO:0007669"/>
    <property type="project" value="UniProtKB-ARBA"/>
</dbReference>